<comment type="subcellular location">
    <subcellularLocation>
        <location evidence="2">Cytoplasm</location>
        <location evidence="2">Cytoskeleton</location>
        <location evidence="2">Spindle</location>
    </subcellularLocation>
    <subcellularLocation>
        <location evidence="1">Nucleus</location>
    </subcellularLocation>
</comment>
<dbReference type="OMA" id="HANNSMV"/>
<evidence type="ECO:0000256" key="8">
    <source>
        <dbReference type="SAM" id="MobiDB-lite"/>
    </source>
</evidence>
<dbReference type="GO" id="GO:0007059">
    <property type="term" value="P:chromosome segregation"/>
    <property type="evidence" value="ECO:0007669"/>
    <property type="project" value="UniProtKB-KW"/>
</dbReference>
<feature type="compositionally biased region" description="Basic and acidic residues" evidence="8">
    <location>
        <begin position="304"/>
        <end position="316"/>
    </location>
</feature>
<dbReference type="SMART" id="SM00513">
    <property type="entry name" value="SAP"/>
    <property type="match status" value="1"/>
</dbReference>
<dbReference type="Gene3D" id="6.10.250.2990">
    <property type="match status" value="1"/>
</dbReference>
<dbReference type="eggNOG" id="KOG4456">
    <property type="taxonomic scope" value="Eukaryota"/>
</dbReference>
<dbReference type="Proteomes" id="UP000266841">
    <property type="component" value="Unassembled WGS sequence"/>
</dbReference>
<dbReference type="GO" id="GO:0005819">
    <property type="term" value="C:spindle"/>
    <property type="evidence" value="ECO:0007669"/>
    <property type="project" value="UniProtKB-SubCell"/>
</dbReference>
<dbReference type="GO" id="GO:0005634">
    <property type="term" value="C:nucleus"/>
    <property type="evidence" value="ECO:0007669"/>
    <property type="project" value="UniProtKB-SubCell"/>
</dbReference>
<evidence type="ECO:0000256" key="1">
    <source>
        <dbReference type="ARBA" id="ARBA00004123"/>
    </source>
</evidence>
<keyword evidence="5" id="KW-0159">Chromosome partition</keyword>
<gene>
    <name evidence="10" type="ORF">THAOC_16702</name>
</gene>
<dbReference type="SUPFAM" id="SSF68906">
    <property type="entry name" value="SAP domain"/>
    <property type="match status" value="1"/>
</dbReference>
<feature type="compositionally biased region" description="Polar residues" evidence="8">
    <location>
        <begin position="548"/>
        <end position="557"/>
    </location>
</feature>
<evidence type="ECO:0000256" key="6">
    <source>
        <dbReference type="ARBA" id="ARBA00023212"/>
    </source>
</evidence>
<evidence type="ECO:0000256" key="3">
    <source>
        <dbReference type="ARBA" id="ARBA00010042"/>
    </source>
</evidence>
<protein>
    <recommendedName>
        <fullName evidence="9">SAP domain-containing protein</fullName>
    </recommendedName>
</protein>
<feature type="domain" description="SAP" evidence="9">
    <location>
        <begin position="175"/>
        <end position="209"/>
    </location>
</feature>
<keyword evidence="11" id="KW-1185">Reference proteome</keyword>
<dbReference type="Gene3D" id="1.10.720.30">
    <property type="entry name" value="SAP domain"/>
    <property type="match status" value="1"/>
</dbReference>
<feature type="region of interest" description="Disordered" evidence="8">
    <location>
        <begin position="251"/>
        <end position="482"/>
    </location>
</feature>
<feature type="compositionally biased region" description="Basic and acidic residues" evidence="8">
    <location>
        <begin position="400"/>
        <end position="411"/>
    </location>
</feature>
<accession>K0SBK4</accession>
<evidence type="ECO:0000256" key="2">
    <source>
        <dbReference type="ARBA" id="ARBA00004186"/>
    </source>
</evidence>
<feature type="compositionally biased region" description="Polar residues" evidence="8">
    <location>
        <begin position="34"/>
        <end position="48"/>
    </location>
</feature>
<organism evidence="10 11">
    <name type="scientific">Thalassiosira oceanica</name>
    <name type="common">Marine diatom</name>
    <dbReference type="NCBI Taxonomy" id="159749"/>
    <lineage>
        <taxon>Eukaryota</taxon>
        <taxon>Sar</taxon>
        <taxon>Stramenopiles</taxon>
        <taxon>Ochrophyta</taxon>
        <taxon>Bacillariophyta</taxon>
        <taxon>Coscinodiscophyceae</taxon>
        <taxon>Thalassiosirophycidae</taxon>
        <taxon>Thalassiosirales</taxon>
        <taxon>Thalassiosiraceae</taxon>
        <taxon>Thalassiosira</taxon>
    </lineage>
</organism>
<dbReference type="Pfam" id="PF03941">
    <property type="entry name" value="INCENP_ARK-bind"/>
    <property type="match status" value="1"/>
</dbReference>
<dbReference type="InterPro" id="IPR003034">
    <property type="entry name" value="SAP_dom"/>
</dbReference>
<feature type="region of interest" description="Disordered" evidence="8">
    <location>
        <begin position="525"/>
        <end position="631"/>
    </location>
</feature>
<comment type="similarity">
    <text evidence="3">Belongs to the INCENP family.</text>
</comment>
<dbReference type="AlphaFoldDB" id="K0SBK4"/>
<evidence type="ECO:0000313" key="11">
    <source>
        <dbReference type="Proteomes" id="UP000266841"/>
    </source>
</evidence>
<keyword evidence="4" id="KW-0963">Cytoplasm</keyword>
<dbReference type="Pfam" id="PF02037">
    <property type="entry name" value="SAP"/>
    <property type="match status" value="1"/>
</dbReference>
<name>K0SBK4_THAOC</name>
<dbReference type="OrthoDB" id="6123at2759"/>
<feature type="compositionally biased region" description="Low complexity" evidence="8">
    <location>
        <begin position="340"/>
        <end position="362"/>
    </location>
</feature>
<feature type="region of interest" description="Disordered" evidence="8">
    <location>
        <begin position="1"/>
        <end position="65"/>
    </location>
</feature>
<dbReference type="PANTHER" id="PTHR13142:SF1">
    <property type="entry name" value="INNER CENTROMERE PROTEIN"/>
    <property type="match status" value="1"/>
</dbReference>
<dbReference type="InterPro" id="IPR036361">
    <property type="entry name" value="SAP_dom_sf"/>
</dbReference>
<proteinExistence type="inferred from homology"/>
<dbReference type="EMBL" id="AGNL01018699">
    <property type="protein sequence ID" value="EJK62675.1"/>
    <property type="molecule type" value="Genomic_DNA"/>
</dbReference>
<sequence length="706" mass="76933">MHPGTAVLQASPPRRDARPRATRRRGIHNPTLLDASSWNAGNRPTPHQRTPTMPATTRRRGQPAPDKEIFQLFTTLNHQQCEEQNDLTGIFEGRLRSHAQNFEGMKRKWEGFTGGQLPKKLRMSVDPSSGVSSVAQNASKPAAAKSAQEPIRAASVPQTTAAATMPVHADDKINVDNMIVNNLRKELKRRGLSAAGRKAELQKRLREYLTESRQRREADWAKQMQEAEEKIKAVKIHEWVVQEKQPMDVVMEEVEEEGTESAAEEAEVVTAPQPSFKSHSVAPKSALKPSKYTANKQSASPDGVRQEEENKQEVKELTAPPTQQHVNPPPVKVSEESKADSSVATVASSTTSTTLQASAQKSKITTLVETPSGAAFKTKPSGAGSTKLIEKKKLHAAQSEARKARMAEMRQKAKPTVGSATKSVTGSQSKYAASAALKKMASSSATAGQSSKSTDILAKMREKAAAKSSNNSSHQPVIGSTKSEAQIAFAPASLRHANNSMVAEQGSLSSSSATSVKKIAAKFAPPVSAAAKNPSHKSKAKYLAPSPVASSQPTKLKTNAKALKSLNDPANKPKPVVVKPTKKPVAEKPLSPKQTYEMSDREEESVSESDSDSEYERQRPKKTVPQWAQKSNLMRALEKQYADGPNRLDPDKIFGEVLSCNLDEIFDKKKARYQRRTSSGNWSQDHVTAKEKLAYKRAVFGPNFLP</sequence>
<evidence type="ECO:0000256" key="7">
    <source>
        <dbReference type="ARBA" id="ARBA00023242"/>
    </source>
</evidence>
<dbReference type="PROSITE" id="PS50800">
    <property type="entry name" value="SAP"/>
    <property type="match status" value="1"/>
</dbReference>
<evidence type="ECO:0000256" key="4">
    <source>
        <dbReference type="ARBA" id="ARBA00022490"/>
    </source>
</evidence>
<reference evidence="10 11" key="1">
    <citation type="journal article" date="2012" name="Genome Biol.">
        <title>Genome and low-iron response of an oceanic diatom adapted to chronic iron limitation.</title>
        <authorList>
            <person name="Lommer M."/>
            <person name="Specht M."/>
            <person name="Roy A.S."/>
            <person name="Kraemer L."/>
            <person name="Andreson R."/>
            <person name="Gutowska M.A."/>
            <person name="Wolf J."/>
            <person name="Bergner S.V."/>
            <person name="Schilhabel M.B."/>
            <person name="Klostermeier U.C."/>
            <person name="Beiko R.G."/>
            <person name="Rosenstiel P."/>
            <person name="Hippler M."/>
            <person name="Laroche J."/>
        </authorList>
    </citation>
    <scope>NUCLEOTIDE SEQUENCE [LARGE SCALE GENOMIC DNA]</scope>
    <source>
        <strain evidence="10 11">CCMP1005</strain>
    </source>
</reference>
<evidence type="ECO:0000313" key="10">
    <source>
        <dbReference type="EMBL" id="EJK62675.1"/>
    </source>
</evidence>
<keyword evidence="6" id="KW-0206">Cytoskeleton</keyword>
<feature type="compositionally biased region" description="Low complexity" evidence="8">
    <location>
        <begin position="569"/>
        <end position="579"/>
    </location>
</feature>
<keyword evidence="7" id="KW-0539">Nucleus</keyword>
<feature type="compositionally biased region" description="Low complexity" evidence="8">
    <location>
        <begin position="427"/>
        <end position="453"/>
    </location>
</feature>
<feature type="compositionally biased region" description="Acidic residues" evidence="8">
    <location>
        <begin position="600"/>
        <end position="613"/>
    </location>
</feature>
<evidence type="ECO:0000256" key="5">
    <source>
        <dbReference type="ARBA" id="ARBA00022829"/>
    </source>
</evidence>
<comment type="caution">
    <text evidence="10">The sequence shown here is derived from an EMBL/GenBank/DDBJ whole genome shotgun (WGS) entry which is preliminary data.</text>
</comment>
<dbReference type="InterPro" id="IPR005635">
    <property type="entry name" value="Inner_centromere_prot_ARK-bd"/>
</dbReference>
<dbReference type="PANTHER" id="PTHR13142">
    <property type="entry name" value="INNER CENTROMERE PROTEIN"/>
    <property type="match status" value="1"/>
</dbReference>
<evidence type="ECO:0000259" key="9">
    <source>
        <dbReference type="PROSITE" id="PS50800"/>
    </source>
</evidence>
<feature type="compositionally biased region" description="Acidic residues" evidence="8">
    <location>
        <begin position="251"/>
        <end position="267"/>
    </location>
</feature>